<comment type="caution">
    <text evidence="1">The sequence shown here is derived from an EMBL/GenBank/DDBJ whole genome shotgun (WGS) entry which is preliminary data.</text>
</comment>
<dbReference type="Pfam" id="PF00756">
    <property type="entry name" value="Esterase"/>
    <property type="match status" value="1"/>
</dbReference>
<dbReference type="GO" id="GO:0016747">
    <property type="term" value="F:acyltransferase activity, transferring groups other than amino-acyl groups"/>
    <property type="evidence" value="ECO:0007669"/>
    <property type="project" value="TreeGrafter"/>
</dbReference>
<protein>
    <submittedName>
        <fullName evidence="1">Tributyrin esterase</fullName>
    </submittedName>
</protein>
<sequence>MSKDIKKAFLKKIFKEQKMAHLKINYFSNALLKDCQMDVLLPQKTADSPNWNQDLLTDLPVLYLLHGMSDDNTSWLRNTRLERLIKNTPLAVVLPNADLSWYANTTYDMNYYDEIAIKLPQVVHDLFPQISTKRDKNFIMGSSMGGYGAYKIALSTNNFGYAAALSGAFDPSGSNKILTSFRSNDYWNGVINKRDDFKVSPENLLHLAEQKLSLHEPVPNLYAWCGQQDFLYQDNLNLISNLEQLGINIDAEFTNGKHDWYSWDKFLENILEWLPIEYMPEERLC</sequence>
<gene>
    <name evidence="1" type="ORF">FD26_GL001112</name>
</gene>
<dbReference type="AlphaFoldDB" id="A0A837RK22"/>
<proteinExistence type="predicted"/>
<evidence type="ECO:0000313" key="2">
    <source>
        <dbReference type="Proteomes" id="UP000050964"/>
    </source>
</evidence>
<dbReference type="PANTHER" id="PTHR48098">
    <property type="entry name" value="ENTEROCHELIN ESTERASE-RELATED"/>
    <property type="match status" value="1"/>
</dbReference>
<accession>A0A837RK22</accession>
<reference evidence="1 2" key="1">
    <citation type="journal article" date="2015" name="Genome Announc.">
        <title>Expanding the biotechnology potential of lactobacilli through comparative genomics of 213 strains and associated genera.</title>
        <authorList>
            <person name="Sun Z."/>
            <person name="Harris H.M."/>
            <person name="McCann A."/>
            <person name="Guo C."/>
            <person name="Argimon S."/>
            <person name="Zhang W."/>
            <person name="Yang X."/>
            <person name="Jeffery I.B."/>
            <person name="Cooney J.C."/>
            <person name="Kagawa T.F."/>
            <person name="Liu W."/>
            <person name="Song Y."/>
            <person name="Salvetti E."/>
            <person name="Wrobel A."/>
            <person name="Rasinkangas P."/>
            <person name="Parkhill J."/>
            <person name="Rea M.C."/>
            <person name="O'Sullivan O."/>
            <person name="Ritari J."/>
            <person name="Douillard F.P."/>
            <person name="Paul Ross R."/>
            <person name="Yang R."/>
            <person name="Briner A.E."/>
            <person name="Felis G.E."/>
            <person name="de Vos W.M."/>
            <person name="Barrangou R."/>
            <person name="Klaenhammer T.R."/>
            <person name="Caufield P.W."/>
            <person name="Cui Y."/>
            <person name="Zhang H."/>
            <person name="O'Toole P.W."/>
        </authorList>
    </citation>
    <scope>NUCLEOTIDE SEQUENCE [LARGE SCALE GENOMIC DNA]</scope>
    <source>
        <strain evidence="1 2">JCM 15951</strain>
    </source>
</reference>
<evidence type="ECO:0000313" key="1">
    <source>
        <dbReference type="EMBL" id="KRK44159.1"/>
    </source>
</evidence>
<dbReference type="Gene3D" id="3.40.50.1820">
    <property type="entry name" value="alpha/beta hydrolase"/>
    <property type="match status" value="1"/>
</dbReference>
<dbReference type="SUPFAM" id="SSF53474">
    <property type="entry name" value="alpha/beta-Hydrolases"/>
    <property type="match status" value="1"/>
</dbReference>
<name>A0A837RK22_9LACO</name>
<dbReference type="PANTHER" id="PTHR48098:SF1">
    <property type="entry name" value="DIACYLGLYCEROL ACYLTRANSFERASE_MYCOLYLTRANSFERASE AG85A"/>
    <property type="match status" value="1"/>
</dbReference>
<organism evidence="1 2">
    <name type="scientific">Companilactobacillus crustorum JCM 15951</name>
    <dbReference type="NCBI Taxonomy" id="1423737"/>
    <lineage>
        <taxon>Bacteria</taxon>
        <taxon>Bacillati</taxon>
        <taxon>Bacillota</taxon>
        <taxon>Bacilli</taxon>
        <taxon>Lactobacillales</taxon>
        <taxon>Lactobacillaceae</taxon>
        <taxon>Companilactobacillus</taxon>
    </lineage>
</organism>
<dbReference type="InterPro" id="IPR000801">
    <property type="entry name" value="Esterase-like"/>
</dbReference>
<dbReference type="Proteomes" id="UP000050964">
    <property type="component" value="Unassembled WGS sequence"/>
</dbReference>
<dbReference type="InterPro" id="IPR050583">
    <property type="entry name" value="Mycobacterial_A85_antigen"/>
</dbReference>
<dbReference type="EMBL" id="AZDB01000003">
    <property type="protein sequence ID" value="KRK44159.1"/>
    <property type="molecule type" value="Genomic_DNA"/>
</dbReference>
<dbReference type="InterPro" id="IPR029058">
    <property type="entry name" value="AB_hydrolase_fold"/>
</dbReference>